<keyword evidence="2" id="KW-1185">Reference proteome</keyword>
<sequence>MLILSRQWHHRTRLLSMQVQECMTLMIFLPRKRKLPSCCVSLFNKCFKV</sequence>
<evidence type="ECO:0000313" key="1">
    <source>
        <dbReference type="EMBL" id="PIO73662.1"/>
    </source>
</evidence>
<name>A0A2G9UVB0_TELCI</name>
<dbReference type="EMBL" id="KZ345412">
    <property type="protein sequence ID" value="PIO73662.1"/>
    <property type="molecule type" value="Genomic_DNA"/>
</dbReference>
<feature type="non-terminal residue" evidence="1">
    <location>
        <position position="49"/>
    </location>
</feature>
<dbReference type="Proteomes" id="UP000230423">
    <property type="component" value="Unassembled WGS sequence"/>
</dbReference>
<accession>A0A2G9UVB0</accession>
<dbReference type="AlphaFoldDB" id="A0A2G9UVB0"/>
<gene>
    <name evidence="1" type="ORF">TELCIR_04366</name>
</gene>
<protein>
    <submittedName>
        <fullName evidence="1">Uncharacterized protein</fullName>
    </submittedName>
</protein>
<proteinExistence type="predicted"/>
<organism evidence="1 2">
    <name type="scientific">Teladorsagia circumcincta</name>
    <name type="common">Brown stomach worm</name>
    <name type="synonym">Ostertagia circumcincta</name>
    <dbReference type="NCBI Taxonomy" id="45464"/>
    <lineage>
        <taxon>Eukaryota</taxon>
        <taxon>Metazoa</taxon>
        <taxon>Ecdysozoa</taxon>
        <taxon>Nematoda</taxon>
        <taxon>Chromadorea</taxon>
        <taxon>Rhabditida</taxon>
        <taxon>Rhabditina</taxon>
        <taxon>Rhabditomorpha</taxon>
        <taxon>Strongyloidea</taxon>
        <taxon>Trichostrongylidae</taxon>
        <taxon>Teladorsagia</taxon>
    </lineage>
</organism>
<evidence type="ECO:0000313" key="2">
    <source>
        <dbReference type="Proteomes" id="UP000230423"/>
    </source>
</evidence>
<reference evidence="1 2" key="1">
    <citation type="submission" date="2015-09" db="EMBL/GenBank/DDBJ databases">
        <title>Draft genome of the parasitic nematode Teladorsagia circumcincta isolate WARC Sus (inbred).</title>
        <authorList>
            <person name="Mitreva M."/>
        </authorList>
    </citation>
    <scope>NUCLEOTIDE SEQUENCE [LARGE SCALE GENOMIC DNA]</scope>
    <source>
        <strain evidence="1 2">S</strain>
    </source>
</reference>